<dbReference type="InterPro" id="IPR036291">
    <property type="entry name" value="NAD(P)-bd_dom_sf"/>
</dbReference>
<evidence type="ECO:0000313" key="3">
    <source>
        <dbReference type="Proteomes" id="UP000831768"/>
    </source>
</evidence>
<accession>A0A8U0A048</accession>
<dbReference type="AlphaFoldDB" id="A0A8U0A048"/>
<dbReference type="Gene3D" id="3.40.50.720">
    <property type="entry name" value="NAD(P)-binding Rossmann-like Domain"/>
    <property type="match status" value="1"/>
</dbReference>
<sequence>MSNLLVYGSYGYTGRLVVATAMERGIEPVLAGRNLSELEAQASEWGLTYRTFDLQRPEIVKQQLSTVDVVLNCAGPFVHTHEPLLDACLETDTDYLDITGEIEVFESIAARDEQATDAGVTVLPGVGFDVVPSDCLAVHLHDAVSQPSKLALGFESLGTPSPGTARTMIDGMLSGGAIRTDGEIRTVPAGWNARTIDFGSGERTAVTIPWGDVSTAYHSTGVPNIEFYMALPSWAIRGTQLTRYLRPVMNTPPVKSGLESLVDRLIDGPSAEQRRYGETRLWGEVTDEESGKTRVARLRTPNGYALTAKTAVESVVRTLDGEPADGFQTPATAFGPEYVMEFDDVVRRDAMVPRSAQVQ</sequence>
<dbReference type="Pfam" id="PF03435">
    <property type="entry name" value="Sacchrp_dh_NADP"/>
    <property type="match status" value="1"/>
</dbReference>
<organism evidence="2 3">
    <name type="scientific">Halocatena salina</name>
    <dbReference type="NCBI Taxonomy" id="2934340"/>
    <lineage>
        <taxon>Archaea</taxon>
        <taxon>Methanobacteriati</taxon>
        <taxon>Methanobacteriota</taxon>
        <taxon>Stenosarchaea group</taxon>
        <taxon>Halobacteria</taxon>
        <taxon>Halobacteriales</taxon>
        <taxon>Natronomonadaceae</taxon>
        <taxon>Halocatena</taxon>
    </lineage>
</organism>
<proteinExistence type="predicted"/>
<dbReference type="EMBL" id="CP096019">
    <property type="protein sequence ID" value="UPM42442.1"/>
    <property type="molecule type" value="Genomic_DNA"/>
</dbReference>
<gene>
    <name evidence="2" type="ORF">MW046_10805</name>
</gene>
<feature type="domain" description="Saccharopine dehydrogenase NADP binding" evidence="1">
    <location>
        <begin position="5"/>
        <end position="123"/>
    </location>
</feature>
<dbReference type="SUPFAM" id="SSF51735">
    <property type="entry name" value="NAD(P)-binding Rossmann-fold domains"/>
    <property type="match status" value="1"/>
</dbReference>
<reference evidence="2" key="1">
    <citation type="submission" date="2022-04" db="EMBL/GenBank/DDBJ databases">
        <title>Halocatena sp. nov., isolated from a salt lake.</title>
        <authorList>
            <person name="Cui H.-L."/>
        </authorList>
    </citation>
    <scope>NUCLEOTIDE SEQUENCE</scope>
    <source>
        <strain evidence="2">AD-1</strain>
    </source>
</reference>
<keyword evidence="3" id="KW-1185">Reference proteome</keyword>
<dbReference type="GeneID" id="71928542"/>
<name>A0A8U0A048_9EURY</name>
<evidence type="ECO:0000313" key="2">
    <source>
        <dbReference type="EMBL" id="UPM42442.1"/>
    </source>
</evidence>
<protein>
    <submittedName>
        <fullName evidence="2">Saccharopine dehydrogenase NADP-binding domain-containing protein</fullName>
    </submittedName>
</protein>
<dbReference type="KEGG" id="haad:MW046_10805"/>
<dbReference type="PANTHER" id="PTHR43781">
    <property type="entry name" value="SACCHAROPINE DEHYDROGENASE"/>
    <property type="match status" value="1"/>
</dbReference>
<dbReference type="RefSeq" id="WP_247993115.1">
    <property type="nucleotide sequence ID" value="NZ_CP096019.1"/>
</dbReference>
<dbReference type="PANTHER" id="PTHR43781:SF1">
    <property type="entry name" value="SACCHAROPINE DEHYDROGENASE"/>
    <property type="match status" value="1"/>
</dbReference>
<dbReference type="InterPro" id="IPR005097">
    <property type="entry name" value="Sacchrp_dh_NADP-bd"/>
</dbReference>
<evidence type="ECO:0000259" key="1">
    <source>
        <dbReference type="Pfam" id="PF03435"/>
    </source>
</evidence>
<dbReference type="Proteomes" id="UP000831768">
    <property type="component" value="Chromosome"/>
</dbReference>